<dbReference type="Proteomes" id="UP001209854">
    <property type="component" value="Unassembled WGS sequence"/>
</dbReference>
<evidence type="ECO:0000313" key="2">
    <source>
        <dbReference type="Proteomes" id="UP001209854"/>
    </source>
</evidence>
<accession>A0ABT3MYP8</accession>
<evidence type="ECO:0000313" key="1">
    <source>
        <dbReference type="EMBL" id="MCW7554501.1"/>
    </source>
</evidence>
<dbReference type="EMBL" id="JAPFCC010000001">
    <property type="protein sequence ID" value="MCW7554501.1"/>
    <property type="molecule type" value="Genomic_DNA"/>
</dbReference>
<organism evidence="1 2">
    <name type="scientific">Endozoicomonas gorgoniicola</name>
    <dbReference type="NCBI Taxonomy" id="1234144"/>
    <lineage>
        <taxon>Bacteria</taxon>
        <taxon>Pseudomonadati</taxon>
        <taxon>Pseudomonadota</taxon>
        <taxon>Gammaproteobacteria</taxon>
        <taxon>Oceanospirillales</taxon>
        <taxon>Endozoicomonadaceae</taxon>
        <taxon>Endozoicomonas</taxon>
    </lineage>
</organism>
<proteinExistence type="predicted"/>
<protein>
    <submittedName>
        <fullName evidence="1">Uncharacterized protein</fullName>
    </submittedName>
</protein>
<name>A0ABT3MYP8_9GAMM</name>
<comment type="caution">
    <text evidence="1">The sequence shown here is derived from an EMBL/GenBank/DDBJ whole genome shotgun (WGS) entry which is preliminary data.</text>
</comment>
<keyword evidence="2" id="KW-1185">Reference proteome</keyword>
<reference evidence="1 2" key="1">
    <citation type="submission" date="2022-10" db="EMBL/GenBank/DDBJ databases">
        <title>High-quality genome sequences of two octocoral-associated bacteria, Endozoicomonas euniceicola EF212 and Endozoicomonas gorgoniicola PS125.</title>
        <authorList>
            <person name="Chiou Y.-J."/>
            <person name="Chen Y.-H."/>
        </authorList>
    </citation>
    <scope>NUCLEOTIDE SEQUENCE [LARGE SCALE GENOMIC DNA]</scope>
    <source>
        <strain evidence="1 2">PS125</strain>
    </source>
</reference>
<sequence length="76" mass="8884">MRTPVRLLKQAIRSELDTGYDPVKLAQKAYKIYHEYCFELDSEMDELFLQIIAMAEGEEFEFSELEIKAIADQLAH</sequence>
<dbReference type="RefSeq" id="WP_262564256.1">
    <property type="nucleotide sequence ID" value="NZ_JAPFCC010000001.1"/>
</dbReference>
<gene>
    <name evidence="1" type="ORF">NX722_18110</name>
</gene>